<feature type="compositionally biased region" description="Basic and acidic residues" evidence="1">
    <location>
        <begin position="215"/>
        <end position="236"/>
    </location>
</feature>
<dbReference type="AlphaFoldDB" id="A0A369JHK6"/>
<proteinExistence type="predicted"/>
<sequence>MGIGSTIKSMLGEEDPAVTQGRAGQNTTQDPGQSGNTTGSSNFNPNNSNKSPATAGFGSGPATTGNHTNSGSGGLPAGTGPGTTGKGGASAPSHHTAGLTHERHTQSGTGETEFAGGGGGPTHNGANEPDYNSTCATGMGSDRGRKPGVTGASTATNHQQSNVTGDEQRIGQRSGVTDSGTHHRHHDSGIGSGLSTGHTFGHHQSNDTSMPSKDASNDSHQLDPVTHEKVRHHETEEVLRQRDHDRHIHHVQHHTQPVVDKDVREERHHDKVHPTTHINESHTNSSDDKALFHGQVGEHQHSLEHGAKERTIIDRGEDLNESQQHHVHHVVQPVIEKETHDQHRIHTTIPIHQVTHEAPVVHQSQTHNPVSMEHFSQKGGALSGGLSHDQIGEKVLHGGECTRQVDGEGETLARNLIGNNSGGGFEGGNTGNFEGRATDNSFGRGNNEYGGWGRGHTGVHGDEGGHSADNMAGRVSSNLAQRGVEHDASNVV</sequence>
<feature type="compositionally biased region" description="Polar residues" evidence="1">
    <location>
        <begin position="193"/>
        <end position="211"/>
    </location>
</feature>
<evidence type="ECO:0000313" key="2">
    <source>
        <dbReference type="EMBL" id="RDB18316.1"/>
    </source>
</evidence>
<protein>
    <submittedName>
        <fullName evidence="2">Uncharacterized protein</fullName>
    </submittedName>
</protein>
<dbReference type="Proteomes" id="UP000076154">
    <property type="component" value="Unassembled WGS sequence"/>
</dbReference>
<feature type="compositionally biased region" description="Polar residues" evidence="1">
    <location>
        <begin position="22"/>
        <end position="33"/>
    </location>
</feature>
<dbReference type="PANTHER" id="PTHR38703:SF1">
    <property type="entry name" value="ALLERGEN"/>
    <property type="match status" value="1"/>
</dbReference>
<dbReference type="STRING" id="39966.A0A369JHK6"/>
<evidence type="ECO:0000313" key="3">
    <source>
        <dbReference type="Proteomes" id="UP000076154"/>
    </source>
</evidence>
<reference evidence="2" key="1">
    <citation type="submission" date="2018-04" db="EMBL/GenBank/DDBJ databases">
        <title>Whole genome sequencing of Hypsizygus marmoreus.</title>
        <authorList>
            <person name="Choi I.-G."/>
            <person name="Min B."/>
            <person name="Kim J.-G."/>
            <person name="Kim S."/>
            <person name="Oh Y.-L."/>
            <person name="Kong W.-S."/>
            <person name="Park H."/>
            <person name="Jeong J."/>
            <person name="Song E.-S."/>
        </authorList>
    </citation>
    <scope>NUCLEOTIDE SEQUENCE [LARGE SCALE GENOMIC DNA]</scope>
    <source>
        <strain evidence="2">51987-8</strain>
    </source>
</reference>
<name>A0A369JHK6_HYPMA</name>
<organism evidence="2 3">
    <name type="scientific">Hypsizygus marmoreus</name>
    <name type="common">White beech mushroom</name>
    <name type="synonym">Agaricus marmoreus</name>
    <dbReference type="NCBI Taxonomy" id="39966"/>
    <lineage>
        <taxon>Eukaryota</taxon>
        <taxon>Fungi</taxon>
        <taxon>Dikarya</taxon>
        <taxon>Basidiomycota</taxon>
        <taxon>Agaricomycotina</taxon>
        <taxon>Agaricomycetes</taxon>
        <taxon>Agaricomycetidae</taxon>
        <taxon>Agaricales</taxon>
        <taxon>Tricholomatineae</taxon>
        <taxon>Lyophyllaceae</taxon>
        <taxon>Hypsizygus</taxon>
    </lineage>
</organism>
<feature type="compositionally biased region" description="Gly residues" evidence="1">
    <location>
        <begin position="71"/>
        <end position="88"/>
    </location>
</feature>
<dbReference type="PANTHER" id="PTHR38703">
    <property type="entry name" value="CHROMOSOME 8, WHOLE GENOME SHOTGUN SEQUENCE"/>
    <property type="match status" value="1"/>
</dbReference>
<dbReference type="InParanoid" id="A0A369JHK6"/>
<feature type="compositionally biased region" description="Low complexity" evidence="1">
    <location>
        <begin position="34"/>
        <end position="52"/>
    </location>
</feature>
<keyword evidence="3" id="KW-1185">Reference proteome</keyword>
<feature type="compositionally biased region" description="Polar residues" evidence="1">
    <location>
        <begin position="151"/>
        <end position="165"/>
    </location>
</feature>
<accession>A0A369JHK6</accession>
<feature type="region of interest" description="Disordered" evidence="1">
    <location>
        <begin position="1"/>
        <end position="236"/>
    </location>
</feature>
<evidence type="ECO:0000256" key="1">
    <source>
        <dbReference type="SAM" id="MobiDB-lite"/>
    </source>
</evidence>
<dbReference type="OrthoDB" id="2118965at2759"/>
<comment type="caution">
    <text evidence="2">The sequence shown here is derived from an EMBL/GenBank/DDBJ whole genome shotgun (WGS) entry which is preliminary data.</text>
</comment>
<gene>
    <name evidence="2" type="ORF">Hypma_000534</name>
</gene>
<dbReference type="EMBL" id="LUEZ02000106">
    <property type="protein sequence ID" value="RDB18316.1"/>
    <property type="molecule type" value="Genomic_DNA"/>
</dbReference>